<accession>A0ABT8CCA5</accession>
<keyword evidence="1" id="KW-1133">Transmembrane helix</keyword>
<feature type="transmembrane region" description="Helical" evidence="1">
    <location>
        <begin position="12"/>
        <end position="28"/>
    </location>
</feature>
<evidence type="ECO:0000313" key="3">
    <source>
        <dbReference type="Proteomes" id="UP001236663"/>
    </source>
</evidence>
<dbReference type="Proteomes" id="UP001236663">
    <property type="component" value="Unassembled WGS sequence"/>
</dbReference>
<gene>
    <name evidence="2" type="ORF">QWZ15_19510</name>
</gene>
<evidence type="ECO:0000256" key="1">
    <source>
        <dbReference type="SAM" id="Phobius"/>
    </source>
</evidence>
<sequence>MIRQLFNSVRFVLEILLVILVVGLVYWWNPMNIFGGKPGIESTANIISEVREMGELITAEYYGEVVASIDEAQMDLLQEPEIREQAALTYDEIRLELDNLRSFHDLSPDNRIELGIEPGDLNKRKRRKLLLDQVGRKNILEKLYFLGEWEQTSQLQLYEEVLAFLFLQFQGEANSSVDQLNDREIRQILLAWYENPLNSWWNVDAFVTSFFENRLASLSRREAKKKLAMIGRGTVKAGFDFKGMSESMYHFDEELSELHFFGFAPQILNADINPWFIPEKGIPGFDILTYNGKVDFNDSKKVKSYAVQKLTTNARNAGIIEQAEIHGGETLRRLFSLLTGKEIKRVVFHHDEIIQLTQDIINDYYISYEEASHFENTIENELLVIDSLRNASEDRYNNRNLATNKWNTLLGMVRKMQEFEFESEELPYHYYSTFWYRISRDSIIDQSEWIALKKQAQDSFHKDSETSSIWALQDSLLLPSQFSAGALALYQKDIPIGEFLLDTLSIEAWKSKEKERAKIKNISYREDEVVYEEFWPQNSKRDSLLQLIFPIKYMPDTWESWIISESSITTLNNNDTVRTLPSNTTSFWIVDQNQPDTLFQFNMSLEEISYPEIILPDSLNSLQNVVIDDWIFFRSSQDFQQDMANPNQKHRLSDYQVDLLKTFLEQLYTQHHSYHNRDFLTRAKSWFAEKWESKSGITDEFPSP</sequence>
<reference evidence="3" key="1">
    <citation type="journal article" date="2019" name="Int. J. Syst. Evol. Microbiol.">
        <title>The Global Catalogue of Microorganisms (GCM) 10K type strain sequencing project: providing services to taxonomists for standard genome sequencing and annotation.</title>
        <authorList>
            <consortium name="The Broad Institute Genomics Platform"/>
            <consortium name="The Broad Institute Genome Sequencing Center for Infectious Disease"/>
            <person name="Wu L."/>
            <person name="Ma J."/>
        </authorList>
    </citation>
    <scope>NUCLEOTIDE SEQUENCE [LARGE SCALE GENOMIC DNA]</scope>
    <source>
        <strain evidence="3">CECT 7706</strain>
    </source>
</reference>
<proteinExistence type="predicted"/>
<evidence type="ECO:0000313" key="2">
    <source>
        <dbReference type="EMBL" id="MDN3690021.1"/>
    </source>
</evidence>
<keyword evidence="1" id="KW-0472">Membrane</keyword>
<organism evidence="2 3">
    <name type="scientific">Cyclobacterium jeungdonense</name>
    <dbReference type="NCBI Taxonomy" id="708087"/>
    <lineage>
        <taxon>Bacteria</taxon>
        <taxon>Pseudomonadati</taxon>
        <taxon>Bacteroidota</taxon>
        <taxon>Cytophagia</taxon>
        <taxon>Cytophagales</taxon>
        <taxon>Cyclobacteriaceae</taxon>
        <taxon>Cyclobacterium</taxon>
    </lineage>
</organism>
<dbReference type="RefSeq" id="WP_163383455.1">
    <property type="nucleotide sequence ID" value="NZ_JAUFQS010000047.1"/>
</dbReference>
<dbReference type="EMBL" id="JAUFQS010000047">
    <property type="protein sequence ID" value="MDN3690021.1"/>
    <property type="molecule type" value="Genomic_DNA"/>
</dbReference>
<keyword evidence="3" id="KW-1185">Reference proteome</keyword>
<protein>
    <submittedName>
        <fullName evidence="2">DUF4230 domain-containing protein</fullName>
    </submittedName>
</protein>
<keyword evidence="1" id="KW-0812">Transmembrane</keyword>
<comment type="caution">
    <text evidence="2">The sequence shown here is derived from an EMBL/GenBank/DDBJ whole genome shotgun (WGS) entry which is preliminary data.</text>
</comment>
<name>A0ABT8CCA5_9BACT</name>